<dbReference type="InterPro" id="IPR017937">
    <property type="entry name" value="Thioredoxin_CS"/>
</dbReference>
<protein>
    <submittedName>
        <fullName evidence="4">Thioredoxin 1</fullName>
    </submittedName>
</protein>
<accession>A0A6G1HC48</accession>
<dbReference type="AlphaFoldDB" id="A0A6G1HC48"/>
<feature type="domain" description="Thioredoxin" evidence="3">
    <location>
        <begin position="1"/>
        <end position="117"/>
    </location>
</feature>
<proteinExistence type="inferred from homology"/>
<comment type="similarity">
    <text evidence="1">Belongs to the thioredoxin family.</text>
</comment>
<dbReference type="OrthoDB" id="19690at2759"/>
<evidence type="ECO:0000256" key="1">
    <source>
        <dbReference type="ARBA" id="ARBA00008987"/>
    </source>
</evidence>
<dbReference type="PROSITE" id="PS00194">
    <property type="entry name" value="THIOREDOXIN_1"/>
    <property type="match status" value="1"/>
</dbReference>
<dbReference type="Pfam" id="PF00085">
    <property type="entry name" value="Thioredoxin"/>
    <property type="match status" value="1"/>
</dbReference>
<organism evidence="4 5">
    <name type="scientific">Aulographum hederae CBS 113979</name>
    <dbReference type="NCBI Taxonomy" id="1176131"/>
    <lineage>
        <taxon>Eukaryota</taxon>
        <taxon>Fungi</taxon>
        <taxon>Dikarya</taxon>
        <taxon>Ascomycota</taxon>
        <taxon>Pezizomycotina</taxon>
        <taxon>Dothideomycetes</taxon>
        <taxon>Pleosporomycetidae</taxon>
        <taxon>Aulographales</taxon>
        <taxon>Aulographaceae</taxon>
    </lineage>
</organism>
<dbReference type="EMBL" id="ML977141">
    <property type="protein sequence ID" value="KAF1990600.1"/>
    <property type="molecule type" value="Genomic_DNA"/>
</dbReference>
<dbReference type="PROSITE" id="PS51352">
    <property type="entry name" value="THIOREDOXIN_2"/>
    <property type="match status" value="1"/>
</dbReference>
<dbReference type="SUPFAM" id="SSF52833">
    <property type="entry name" value="Thioredoxin-like"/>
    <property type="match status" value="1"/>
</dbReference>
<dbReference type="CDD" id="cd02947">
    <property type="entry name" value="TRX_family"/>
    <property type="match status" value="1"/>
</dbReference>
<keyword evidence="2" id="KW-1015">Disulfide bond</keyword>
<dbReference type="PANTHER" id="PTHR46115">
    <property type="entry name" value="THIOREDOXIN-LIKE PROTEIN 1"/>
    <property type="match status" value="1"/>
</dbReference>
<dbReference type="InterPro" id="IPR036249">
    <property type="entry name" value="Thioredoxin-like_sf"/>
</dbReference>
<dbReference type="Proteomes" id="UP000800041">
    <property type="component" value="Unassembled WGS sequence"/>
</dbReference>
<dbReference type="InterPro" id="IPR013766">
    <property type="entry name" value="Thioredoxin_domain"/>
</dbReference>
<evidence type="ECO:0000256" key="2">
    <source>
        <dbReference type="ARBA" id="ARBA00023157"/>
    </source>
</evidence>
<evidence type="ECO:0000313" key="5">
    <source>
        <dbReference type="Proteomes" id="UP000800041"/>
    </source>
</evidence>
<keyword evidence="5" id="KW-1185">Reference proteome</keyword>
<dbReference type="PRINTS" id="PR00421">
    <property type="entry name" value="THIOREDOXIN"/>
</dbReference>
<evidence type="ECO:0000313" key="4">
    <source>
        <dbReference type="EMBL" id="KAF1990600.1"/>
    </source>
</evidence>
<sequence>MSTTDQIHHPTSLSALQTLFSTHTYVLLDFTATWCGPCKSISPIFAQLAKSYSVPSLLAFAKVDVDAAQDIARQYGVSAMPTFMAFKEGKLVAVNGKREIRGADVRSLTAAAEKLGGLAKKRLEEREGKA</sequence>
<dbReference type="Gene3D" id="3.40.30.10">
    <property type="entry name" value="Glutaredoxin"/>
    <property type="match status" value="1"/>
</dbReference>
<evidence type="ECO:0000259" key="3">
    <source>
        <dbReference type="PROSITE" id="PS51352"/>
    </source>
</evidence>
<name>A0A6G1HC48_9PEZI</name>
<reference evidence="4" key="1">
    <citation type="journal article" date="2020" name="Stud. Mycol.">
        <title>101 Dothideomycetes genomes: a test case for predicting lifestyles and emergence of pathogens.</title>
        <authorList>
            <person name="Haridas S."/>
            <person name="Albert R."/>
            <person name="Binder M."/>
            <person name="Bloem J."/>
            <person name="Labutti K."/>
            <person name="Salamov A."/>
            <person name="Andreopoulos B."/>
            <person name="Baker S."/>
            <person name="Barry K."/>
            <person name="Bills G."/>
            <person name="Bluhm B."/>
            <person name="Cannon C."/>
            <person name="Castanera R."/>
            <person name="Culley D."/>
            <person name="Daum C."/>
            <person name="Ezra D."/>
            <person name="Gonzalez J."/>
            <person name="Henrissat B."/>
            <person name="Kuo A."/>
            <person name="Liang C."/>
            <person name="Lipzen A."/>
            <person name="Lutzoni F."/>
            <person name="Magnuson J."/>
            <person name="Mondo S."/>
            <person name="Nolan M."/>
            <person name="Ohm R."/>
            <person name="Pangilinan J."/>
            <person name="Park H.-J."/>
            <person name="Ramirez L."/>
            <person name="Alfaro M."/>
            <person name="Sun H."/>
            <person name="Tritt A."/>
            <person name="Yoshinaga Y."/>
            <person name="Zwiers L.-H."/>
            <person name="Turgeon B."/>
            <person name="Goodwin S."/>
            <person name="Spatafora J."/>
            <person name="Crous P."/>
            <person name="Grigoriev I."/>
        </authorList>
    </citation>
    <scope>NUCLEOTIDE SEQUENCE</scope>
    <source>
        <strain evidence="4">CBS 113979</strain>
    </source>
</reference>
<gene>
    <name evidence="4" type="ORF">K402DRAFT_324160</name>
</gene>